<evidence type="ECO:0008006" key="5">
    <source>
        <dbReference type="Google" id="ProtNLM"/>
    </source>
</evidence>
<keyword evidence="2" id="KW-0812">Transmembrane</keyword>
<keyword evidence="2" id="KW-0472">Membrane</keyword>
<evidence type="ECO:0000313" key="3">
    <source>
        <dbReference type="EMBL" id="GJN92249.1"/>
    </source>
</evidence>
<accession>A0AAV5GQQ9</accession>
<keyword evidence="2" id="KW-1133">Transmembrane helix</keyword>
<name>A0AAV5GQQ9_9BASI</name>
<dbReference type="AlphaFoldDB" id="A0AAV5GQQ9"/>
<comment type="caution">
    <text evidence="3">The sequence shown here is derived from an EMBL/GenBank/DDBJ whole genome shotgun (WGS) entry which is preliminary data.</text>
</comment>
<reference evidence="3 4" key="1">
    <citation type="submission" date="2021-12" db="EMBL/GenBank/DDBJ databases">
        <title>High titer production of polyol ester of fatty acids by Rhodotorula paludigena BS15 towards product separation-free biomass refinery.</title>
        <authorList>
            <person name="Mano J."/>
            <person name="Ono H."/>
            <person name="Tanaka T."/>
            <person name="Naito K."/>
            <person name="Sushida H."/>
            <person name="Ike M."/>
            <person name="Tokuyasu K."/>
            <person name="Kitaoka M."/>
        </authorList>
    </citation>
    <scope>NUCLEOTIDE SEQUENCE [LARGE SCALE GENOMIC DNA]</scope>
    <source>
        <strain evidence="3 4">BS15</strain>
    </source>
</reference>
<keyword evidence="4" id="KW-1185">Reference proteome</keyword>
<evidence type="ECO:0000313" key="4">
    <source>
        <dbReference type="Proteomes" id="UP001342314"/>
    </source>
</evidence>
<feature type="compositionally biased region" description="Low complexity" evidence="1">
    <location>
        <begin position="239"/>
        <end position="258"/>
    </location>
</feature>
<feature type="compositionally biased region" description="Pro residues" evidence="1">
    <location>
        <begin position="274"/>
        <end position="285"/>
    </location>
</feature>
<sequence>MNHLYHSLAPLILFAAFLVSLLAFLAPTNILHDRVSLLEVKTNATRSSSSKRWLVHEPPALPHNKMVKRAKSSGAAQVTTVPVTVSIGPLGACYTNLTTSDQSCTKPSLTPIFVDVYDNVRLPDKIADALPDYFPLVPTGILISLGLMGLQLAAVLASSVSMHASKKLAFLNKKQPTLRKAAMFMGLVSLVVGVVAVAALRVQLGNAADKVGENAKLGSGFDPRWHVAPSSSPSPAPLPLSSRRSASPLRPASPQPSSGVYRNPYHRLSSSPPAVRPPSPAPAPLRRPRSPSPTLTRAIPPALEVHGDSLAGVFSLVGSRAIVHKYKGASARGLNNSHSTLQVAPKVLKNLEATRSPAVLLVFGTVDLAINYLWQLKAKGSSASGQREWADKVFADYTAFLAQAGSLAKRRGIQRDAVGPLPSLPRNTHPHDLATRALMVKRYNLMLGAFCARHANLSFVDISKDLVDPLDAKRVAAHFRDTEDPTNCHLVWETTLPYWLRALPPLASLSSSFSHPQQLERLERSRAAYALEKRERVRNGSFGSLAASARPTVNGGARWSVALS</sequence>
<feature type="region of interest" description="Disordered" evidence="1">
    <location>
        <begin position="226"/>
        <end position="297"/>
    </location>
</feature>
<dbReference type="Proteomes" id="UP001342314">
    <property type="component" value="Unassembled WGS sequence"/>
</dbReference>
<evidence type="ECO:0000256" key="2">
    <source>
        <dbReference type="SAM" id="Phobius"/>
    </source>
</evidence>
<feature type="transmembrane region" description="Helical" evidence="2">
    <location>
        <begin position="140"/>
        <end position="160"/>
    </location>
</feature>
<dbReference type="EMBL" id="BQKY01000010">
    <property type="protein sequence ID" value="GJN92249.1"/>
    <property type="molecule type" value="Genomic_DNA"/>
</dbReference>
<proteinExistence type="predicted"/>
<protein>
    <recommendedName>
        <fullName evidence="5">Proteophosphoglycan ppg4</fullName>
    </recommendedName>
</protein>
<evidence type="ECO:0000256" key="1">
    <source>
        <dbReference type="SAM" id="MobiDB-lite"/>
    </source>
</evidence>
<feature type="transmembrane region" description="Helical" evidence="2">
    <location>
        <begin position="7"/>
        <end position="26"/>
    </location>
</feature>
<feature type="transmembrane region" description="Helical" evidence="2">
    <location>
        <begin position="181"/>
        <end position="200"/>
    </location>
</feature>
<gene>
    <name evidence="3" type="ORF">Rhopal_005279-T1</name>
</gene>
<organism evidence="3 4">
    <name type="scientific">Rhodotorula paludigena</name>
    <dbReference type="NCBI Taxonomy" id="86838"/>
    <lineage>
        <taxon>Eukaryota</taxon>
        <taxon>Fungi</taxon>
        <taxon>Dikarya</taxon>
        <taxon>Basidiomycota</taxon>
        <taxon>Pucciniomycotina</taxon>
        <taxon>Microbotryomycetes</taxon>
        <taxon>Sporidiobolales</taxon>
        <taxon>Sporidiobolaceae</taxon>
        <taxon>Rhodotorula</taxon>
    </lineage>
</organism>